<accession>A0A1B4G5G2</accession>
<name>A0A1B4G5G2_9BURK</name>
<protein>
    <submittedName>
        <fullName evidence="1">Chromosome segregation ATPase</fullName>
    </submittedName>
</protein>
<dbReference type="AlphaFoldDB" id="A0A1B4G5G2"/>
<proteinExistence type="predicted"/>
<dbReference type="EMBL" id="CP013389">
    <property type="protein sequence ID" value="AOJ11163.1"/>
    <property type="molecule type" value="Genomic_DNA"/>
</dbReference>
<gene>
    <name evidence="1" type="ORF">WS71_29090</name>
</gene>
<evidence type="ECO:0000313" key="2">
    <source>
        <dbReference type="Proteomes" id="UP000067711"/>
    </source>
</evidence>
<organism evidence="1 2">
    <name type="scientific">Burkholderia mayonis</name>
    <dbReference type="NCBI Taxonomy" id="1385591"/>
    <lineage>
        <taxon>Bacteria</taxon>
        <taxon>Pseudomonadati</taxon>
        <taxon>Pseudomonadota</taxon>
        <taxon>Betaproteobacteria</taxon>
        <taxon>Burkholderiales</taxon>
        <taxon>Burkholderiaceae</taxon>
        <taxon>Burkholderia</taxon>
        <taxon>pseudomallei group</taxon>
    </lineage>
</organism>
<dbReference type="Proteomes" id="UP000067711">
    <property type="component" value="Chromosome 1"/>
</dbReference>
<sequence length="60" mass="6540">MLLLAVLRPVEVDVDSELMLLLVADRPVDSELSPVEADVDNEVTALLVVDRPVDSELTPL</sequence>
<reference evidence="1 2" key="1">
    <citation type="submission" date="2015-12" db="EMBL/GenBank/DDBJ databases">
        <title>Diversity of Burkholderia near neighbor genomes.</title>
        <authorList>
            <person name="Sahl J."/>
            <person name="Wagner D."/>
            <person name="Keim P."/>
        </authorList>
    </citation>
    <scope>NUCLEOTIDE SEQUENCE [LARGE SCALE GENOMIC DNA]</scope>
    <source>
        <strain evidence="1 2">BDU8</strain>
    </source>
</reference>
<evidence type="ECO:0000313" key="1">
    <source>
        <dbReference type="EMBL" id="AOJ11163.1"/>
    </source>
</evidence>